<evidence type="ECO:0000256" key="11">
    <source>
        <dbReference type="ARBA" id="ARBA00023295"/>
    </source>
</evidence>
<dbReference type="RefSeq" id="WP_006444509.1">
    <property type="nucleotide sequence ID" value="NZ_CP036524.1"/>
</dbReference>
<organism evidence="14 15">
    <name type="scientific">[Clostridium] hylemonae DSM 15053</name>
    <dbReference type="NCBI Taxonomy" id="553973"/>
    <lineage>
        <taxon>Bacteria</taxon>
        <taxon>Bacillati</taxon>
        <taxon>Bacillota</taxon>
        <taxon>Clostridia</taxon>
        <taxon>Lachnospirales</taxon>
        <taxon>Lachnospiraceae</taxon>
    </lineage>
</organism>
<dbReference type="GO" id="GO:0008270">
    <property type="term" value="F:zinc ion binding"/>
    <property type="evidence" value="ECO:0007669"/>
    <property type="project" value="UniProtKB-KW"/>
</dbReference>
<keyword evidence="4 12" id="KW-0863">Zinc-finger</keyword>
<evidence type="ECO:0000256" key="9">
    <source>
        <dbReference type="ARBA" id="ARBA00023239"/>
    </source>
</evidence>
<keyword evidence="2" id="KW-0479">Metal-binding</keyword>
<protein>
    <submittedName>
        <fullName evidence="14">Formamidopyrimidine-DNA glycosylase H2TH domain protein</fullName>
    </submittedName>
</protein>
<dbReference type="AlphaFoldDB" id="C0C4Y7"/>
<evidence type="ECO:0000256" key="7">
    <source>
        <dbReference type="ARBA" id="ARBA00023125"/>
    </source>
</evidence>
<dbReference type="OrthoDB" id="9800855at2"/>
<keyword evidence="10" id="KW-0511">Multifunctional enzyme</keyword>
<evidence type="ECO:0000256" key="6">
    <source>
        <dbReference type="ARBA" id="ARBA00022833"/>
    </source>
</evidence>
<comment type="caution">
    <text evidence="14">The sequence shown here is derived from an EMBL/GenBank/DDBJ whole genome shotgun (WGS) entry which is preliminary data.</text>
</comment>
<dbReference type="GO" id="GO:0006284">
    <property type="term" value="P:base-excision repair"/>
    <property type="evidence" value="ECO:0007669"/>
    <property type="project" value="InterPro"/>
</dbReference>
<evidence type="ECO:0000256" key="10">
    <source>
        <dbReference type="ARBA" id="ARBA00023268"/>
    </source>
</evidence>
<accession>C0C4Y7</accession>
<dbReference type="SUPFAM" id="SSF46946">
    <property type="entry name" value="S13-like H2TH domain"/>
    <property type="match status" value="1"/>
</dbReference>
<proteinExistence type="inferred from homology"/>
<dbReference type="GO" id="GO:0003906">
    <property type="term" value="F:DNA-(apurinic or apyrimidinic site) endonuclease activity"/>
    <property type="evidence" value="ECO:0007669"/>
    <property type="project" value="InterPro"/>
</dbReference>
<feature type="domain" description="FPG-type" evidence="13">
    <location>
        <begin position="242"/>
        <end position="273"/>
    </location>
</feature>
<dbReference type="STRING" id="553973.CLOHYLEM_07154"/>
<dbReference type="SMART" id="SM01232">
    <property type="entry name" value="H2TH"/>
    <property type="match status" value="1"/>
</dbReference>
<comment type="similarity">
    <text evidence="1">Belongs to the FPG family.</text>
</comment>
<evidence type="ECO:0000256" key="2">
    <source>
        <dbReference type="ARBA" id="ARBA00022723"/>
    </source>
</evidence>
<sequence length="275" mass="30511">MIELPEALARAAELDKTIAGKTVAKVYPPSSPHKFCWFNGEPEAYDRQLRGREVQKAEGFGIFVELRFSGGFGLCFNDGVNVRLLEPSAGLPEKYQLRIDFTDSWVLIFTVAMYGGILCYEHTCANEYYVLSKERLSPLADEFDEEYFRGLLAGVKPGISAKAFLAAEQRIPGLGNGVLQDILFRAGIHPKKKVGKLTAEETERLFGSVKGVLAEMSRLGGRDTEKDIWGSPGKYPTVMSKNTYRNPCPICKGEIVKTAYLGGSVYYCPRCQPLD</sequence>
<evidence type="ECO:0000256" key="4">
    <source>
        <dbReference type="ARBA" id="ARBA00022771"/>
    </source>
</evidence>
<keyword evidence="6" id="KW-0862">Zinc</keyword>
<dbReference type="Pfam" id="PF06831">
    <property type="entry name" value="H2TH"/>
    <property type="match status" value="1"/>
</dbReference>
<dbReference type="HOGENOM" id="CLU_068228_0_0_9"/>
<dbReference type="InterPro" id="IPR015886">
    <property type="entry name" value="H2TH_FPG"/>
</dbReference>
<keyword evidence="7" id="KW-0238">DNA-binding</keyword>
<dbReference type="InterPro" id="IPR000214">
    <property type="entry name" value="Znf_DNA_glyclase/AP_lyase"/>
</dbReference>
<dbReference type="GO" id="GO:0034039">
    <property type="term" value="F:8-oxo-7,8-dihydroguanine DNA N-glycosylase activity"/>
    <property type="evidence" value="ECO:0007669"/>
    <property type="project" value="TreeGrafter"/>
</dbReference>
<evidence type="ECO:0000313" key="15">
    <source>
        <dbReference type="Proteomes" id="UP000004893"/>
    </source>
</evidence>
<keyword evidence="11" id="KW-0326">Glycosidase</keyword>
<dbReference type="PANTHER" id="PTHR22993">
    <property type="entry name" value="FORMAMIDOPYRIMIDINE-DNA GLYCOSYLASE"/>
    <property type="match status" value="1"/>
</dbReference>
<evidence type="ECO:0000256" key="12">
    <source>
        <dbReference type="PROSITE-ProRule" id="PRU00391"/>
    </source>
</evidence>
<keyword evidence="9" id="KW-0456">Lyase</keyword>
<dbReference type="Gene3D" id="1.10.8.50">
    <property type="match status" value="1"/>
</dbReference>
<reference evidence="14" key="1">
    <citation type="submission" date="2009-02" db="EMBL/GenBank/DDBJ databases">
        <authorList>
            <person name="Fulton L."/>
            <person name="Clifton S."/>
            <person name="Fulton B."/>
            <person name="Xu J."/>
            <person name="Minx P."/>
            <person name="Pepin K.H."/>
            <person name="Johnson M."/>
            <person name="Bhonagiri V."/>
            <person name="Nash W.E."/>
            <person name="Mardis E.R."/>
            <person name="Wilson R.K."/>
        </authorList>
    </citation>
    <scope>NUCLEOTIDE SEQUENCE [LARGE SCALE GENOMIC DNA]</scope>
    <source>
        <strain evidence="14">DSM 15053</strain>
    </source>
</reference>
<dbReference type="Proteomes" id="UP000004893">
    <property type="component" value="Unassembled WGS sequence"/>
</dbReference>
<evidence type="ECO:0000313" key="14">
    <source>
        <dbReference type="EMBL" id="EEG72755.1"/>
    </source>
</evidence>
<evidence type="ECO:0000256" key="1">
    <source>
        <dbReference type="ARBA" id="ARBA00009409"/>
    </source>
</evidence>
<name>C0C4Y7_9FIRM</name>
<evidence type="ECO:0000256" key="3">
    <source>
        <dbReference type="ARBA" id="ARBA00022763"/>
    </source>
</evidence>
<dbReference type="eggNOG" id="COG0266">
    <property type="taxonomic scope" value="Bacteria"/>
</dbReference>
<keyword evidence="8" id="KW-0234">DNA repair</keyword>
<dbReference type="GO" id="GO:0003684">
    <property type="term" value="F:damaged DNA binding"/>
    <property type="evidence" value="ECO:0007669"/>
    <property type="project" value="InterPro"/>
</dbReference>
<dbReference type="PROSITE" id="PS51066">
    <property type="entry name" value="ZF_FPG_2"/>
    <property type="match status" value="1"/>
</dbReference>
<gene>
    <name evidence="14" type="ORF">CLOHYLEM_07154</name>
</gene>
<keyword evidence="3" id="KW-0227">DNA damage</keyword>
<dbReference type="GO" id="GO:0016829">
    <property type="term" value="F:lyase activity"/>
    <property type="evidence" value="ECO:0007669"/>
    <property type="project" value="UniProtKB-KW"/>
</dbReference>
<evidence type="ECO:0000259" key="13">
    <source>
        <dbReference type="PROSITE" id="PS51066"/>
    </source>
</evidence>
<dbReference type="EMBL" id="ABYI02000036">
    <property type="protein sequence ID" value="EEG72755.1"/>
    <property type="molecule type" value="Genomic_DNA"/>
</dbReference>
<keyword evidence="5" id="KW-0378">Hydrolase</keyword>
<keyword evidence="15" id="KW-1185">Reference proteome</keyword>
<reference evidence="14" key="2">
    <citation type="submission" date="2013-06" db="EMBL/GenBank/DDBJ databases">
        <title>Draft genome sequence of Clostridium hylemonae (DSM 15053).</title>
        <authorList>
            <person name="Sudarsanam P."/>
            <person name="Ley R."/>
            <person name="Guruge J."/>
            <person name="Turnbaugh P.J."/>
            <person name="Mahowald M."/>
            <person name="Liep D."/>
            <person name="Gordon J."/>
        </authorList>
    </citation>
    <scope>NUCLEOTIDE SEQUENCE</scope>
    <source>
        <strain evidence="14">DSM 15053</strain>
    </source>
</reference>
<dbReference type="PANTHER" id="PTHR22993:SF9">
    <property type="entry name" value="FORMAMIDOPYRIMIDINE-DNA GLYCOSYLASE"/>
    <property type="match status" value="1"/>
</dbReference>
<dbReference type="SUPFAM" id="SSF81624">
    <property type="entry name" value="N-terminal domain of MutM-like DNA repair proteins"/>
    <property type="match status" value="1"/>
</dbReference>
<dbReference type="InterPro" id="IPR035937">
    <property type="entry name" value="FPG_N"/>
</dbReference>
<evidence type="ECO:0000256" key="8">
    <source>
        <dbReference type="ARBA" id="ARBA00023204"/>
    </source>
</evidence>
<dbReference type="SUPFAM" id="SSF57716">
    <property type="entry name" value="Glucocorticoid receptor-like (DNA-binding domain)"/>
    <property type="match status" value="1"/>
</dbReference>
<dbReference type="InterPro" id="IPR010979">
    <property type="entry name" value="Ribosomal_uS13-like_H2TH"/>
</dbReference>
<evidence type="ECO:0000256" key="5">
    <source>
        <dbReference type="ARBA" id="ARBA00022801"/>
    </source>
</evidence>